<dbReference type="Proteomes" id="UP000189935">
    <property type="component" value="Chromosome I"/>
</dbReference>
<dbReference type="RefSeq" id="WP_079544187.1">
    <property type="nucleotide sequence ID" value="NZ_LT670844.1"/>
</dbReference>
<proteinExistence type="predicted"/>
<accession>A0A1M7EH18</accession>
<name>A0A1M7EH18_9BRAD</name>
<reference evidence="1 2" key="1">
    <citation type="submission" date="2016-11" db="EMBL/GenBank/DDBJ databases">
        <authorList>
            <person name="Jaros S."/>
            <person name="Januszkiewicz K."/>
            <person name="Wedrychowicz H."/>
        </authorList>
    </citation>
    <scope>NUCLEOTIDE SEQUENCE [LARGE SCALE GENOMIC DNA]</scope>
    <source>
        <strain evidence="1 2">GAS499</strain>
    </source>
</reference>
<dbReference type="AlphaFoldDB" id="A0A1M7EH18"/>
<evidence type="ECO:0000313" key="1">
    <source>
        <dbReference type="EMBL" id="SHL90906.1"/>
    </source>
</evidence>
<dbReference type="EMBL" id="LT670844">
    <property type="protein sequence ID" value="SHL90906.1"/>
    <property type="molecule type" value="Genomic_DNA"/>
</dbReference>
<gene>
    <name evidence="1" type="ORF">SAMN05444159_7160</name>
</gene>
<dbReference type="OrthoDB" id="8253427at2"/>
<evidence type="ECO:0000313" key="2">
    <source>
        <dbReference type="Proteomes" id="UP000189935"/>
    </source>
</evidence>
<sequence>MIRRWKDEPAAHDWDARVKQLLAEARELPNGPERSEALKKAEQLRIAADMKRLFTKPRE</sequence>
<protein>
    <submittedName>
        <fullName evidence="1">Uncharacterized protein</fullName>
    </submittedName>
</protein>
<organism evidence="1 2">
    <name type="scientific">Bradyrhizobium lablabi</name>
    <dbReference type="NCBI Taxonomy" id="722472"/>
    <lineage>
        <taxon>Bacteria</taxon>
        <taxon>Pseudomonadati</taxon>
        <taxon>Pseudomonadota</taxon>
        <taxon>Alphaproteobacteria</taxon>
        <taxon>Hyphomicrobiales</taxon>
        <taxon>Nitrobacteraceae</taxon>
        <taxon>Bradyrhizobium</taxon>
    </lineage>
</organism>